<dbReference type="Proteomes" id="UP001056576">
    <property type="component" value="Segment"/>
</dbReference>
<sequence length="88" mass="9813">MNSDLLEDVEVITPSKDDVWLIWAFKADASGREIRLAAVCTQEAIADRYLVSLPTIYPGYRLGKEKAPLDHAFGFNDGYQALLLGKLQ</sequence>
<keyword evidence="2" id="KW-1185">Reference proteome</keyword>
<organism evidence="1 2">
    <name type="scientific">Brevundimonas phage vB_BpoS-Kikimora</name>
    <dbReference type="NCBI Taxonomy" id="2948601"/>
    <lineage>
        <taxon>Viruses</taxon>
        <taxon>Duplodnaviria</taxon>
        <taxon>Heunggongvirae</taxon>
        <taxon>Uroviricota</taxon>
        <taxon>Caudoviricetes</taxon>
        <taxon>Jeanschmidtviridae</taxon>
        <taxon>Kikimoravirus</taxon>
        <taxon>Kikimoravirus kikimora</taxon>
    </lineage>
</organism>
<protein>
    <submittedName>
        <fullName evidence="1">Uncharacterized protein</fullName>
    </submittedName>
</protein>
<evidence type="ECO:0000313" key="1">
    <source>
        <dbReference type="EMBL" id="USN15380.1"/>
    </source>
</evidence>
<name>A0A9E7MSQ1_9CAUD</name>
<gene>
    <name evidence="1" type="ORF">KIKIMORA_02340</name>
</gene>
<evidence type="ECO:0000313" key="2">
    <source>
        <dbReference type="Proteomes" id="UP001056576"/>
    </source>
</evidence>
<dbReference type="EMBL" id="ON529857">
    <property type="protein sequence ID" value="USN15380.1"/>
    <property type="molecule type" value="Genomic_DNA"/>
</dbReference>
<reference evidence="1 2" key="1">
    <citation type="submission" date="2022-05" db="EMBL/GenBank/DDBJ databases">
        <authorList>
            <person name="Friedrich I."/>
            <person name="Poehlein A."/>
            <person name="Schneider D."/>
            <person name="Hertel R."/>
            <person name="Daniel R."/>
        </authorList>
    </citation>
    <scope>NUCLEOTIDE SEQUENCE [LARGE SCALE GENOMIC DNA]</scope>
</reference>
<proteinExistence type="predicted"/>
<accession>A0A9E7MSQ1</accession>